<sequence length="1642" mass="175943">MPGRPRTRTARRAPPPPPPAPPRPAPARVTLYVQREEPPTPGTLLAPTPPMLRHPLDLQRALRPLGRRVPSPTGARVIDEHATADRIARLGGGPDAWLPVLRPAPERWLRLALVHDTGPTMPIWHPLLRELHTALTQSGLFRTVSVHPATPDGRVQRLSPPADGRTVVLLLSDCTGPQWHPGDAGTRWLDTLHRLARRAPLAVLQPLPERLWRTTALPATAGRLASPHPAAPSAALRFTPYDTEERAPRGALAVPVLEAEPRWLAHWSRLTGAPGGADVPGAAAWLTREPAESARPARALAASPEELVLDFRATASPEAFRLAGHLAVGAPHLPVMRLIQATLERRPRPSHLAEVILSGMLTQDAGPPGSYAFRPGVRALLLRTLPRSARGRTTLFLAERGALIDDRAGAAPGDFAASTRGAREDAVAAVTEESVRRLGGRYLLDRAIGARGSVWLARDLDQGGTVIVERFATSDPAAFRRVAGRLTGLDHPNVARVLDHGFTDGDAYVVMEHLDGIPLDALLRTPRLIARRRDRLAQDLARGVRALHDAGVTLGELLPSRVLLLPDGTTKLTRFWYGPHSAYELRQDLLELGRLLASFDIVPHVALALAGPDAHAADRALFDLAEGQLANSPDPLPPERSFQLLGAPRITLPNGDLATPGPRQQAFLCALLSDPGRVVPLAAIAHALWGDEPPSDAGNQIAAWARRSADDDVALIAKTRTGYAVHISADHLDVDVLASREVDVATAVAAGDTEAARAHATAALDLFYGTPLDGVPGPGAAQIRAHLEERRFALRRQLVELDLDSGDLDRAEAALVALLVENPGRADLLRMHARTRGRLGTPPAAPSGGRLAHASALFSAQDARPGQVESLAAELTAVAGLGPDTYRMSTTTPTVCEVVLTDAAATDLLLATTVEHLTRLVAETPVDGRVSVTFWPMGSRIPIVASHLPAPVEVTASLDLVPRERALALGMRPLSPLGGAPDVWKHQLLARSTVEQLGWVIDDVTREWTSTPLRHALVDSLNTALRSAGLTPRLDASSPGPVLASAALRVPDGRRALLEAVVRYAPTSVARVEEALAHQGAAFPPGLLTAALTETRELNTPAQLTLCARLLHDLLDIHMVSPVDAGELAEATLGHPDGLSFLCHLVDHLAGTEAATEFVRRVGSGLPVPHSRDSVPSALDDRFRLAEALRSRPMLDTRARRRGLADALAAELGRPVALAGPRRADALALAHAALNHPTGRQTLNMLVERLRLLAPPASPAPPDSFARGPLPLPGDGVDLTPNTVPVYVRPDGSLTLTAPQRSEFSWEFYEIDLTQYTYDLDEVLLGARVDVRVADPVEVALAPDLDLPTLLAERLTQALHGGDRAAAEEELDRRPLPGYTVRWRLPKTVPERGPEPAAPAPAHASGTARILNEVLTTAEAYLLGFDGLLLDLHTQRHNDTAALANYSAGLLAHRGRLDGPAASDRLPVTSSLDSRPLDVLRFFADDAALSRALRERLEELELSALRTARPHRDADLLVRALNATGRPVSVVSDVAPHVISTYLQGRSPALRAAVHGRSDDPDYLMPHPDVLHRALHLLGVPTQHGVLIGSSPAELRAARAIDLPFVGYAATSRDAARLTEDGALLVVRHLSELVDAARGIRR</sequence>
<evidence type="ECO:0000313" key="1">
    <source>
        <dbReference type="EMBL" id="WWQ64129.1"/>
    </source>
</evidence>
<keyword evidence="2" id="KW-1185">Reference proteome</keyword>
<dbReference type="Proteomes" id="UP001432251">
    <property type="component" value="Chromosome"/>
</dbReference>
<organism evidence="1 2">
    <name type="scientific">Streptomyces citrinus</name>
    <dbReference type="NCBI Taxonomy" id="3118173"/>
    <lineage>
        <taxon>Bacteria</taxon>
        <taxon>Bacillati</taxon>
        <taxon>Actinomycetota</taxon>
        <taxon>Actinomycetes</taxon>
        <taxon>Kitasatosporales</taxon>
        <taxon>Streptomycetaceae</taxon>
        <taxon>Streptomyces</taxon>
    </lineage>
</organism>
<reference evidence="1" key="1">
    <citation type="journal article" date="2025" name="Int. J. Syst. Evol. Microbiol.">
        <title>Streptomyces citrinus sp. nov., with yellow diffusible pigment.</title>
        <authorList>
            <person name="He Y."/>
            <person name="Yang E."/>
            <person name="Xu J."/>
            <person name="Sun Y."/>
            <person name="Sun L."/>
        </authorList>
    </citation>
    <scope>NUCLEOTIDE SEQUENCE</scope>
    <source>
        <strain evidence="1">Q6</strain>
    </source>
</reference>
<evidence type="ECO:0000313" key="2">
    <source>
        <dbReference type="Proteomes" id="UP001432251"/>
    </source>
</evidence>
<name>A0ACD5AB52_9ACTN</name>
<proteinExistence type="predicted"/>
<accession>A0ACD5AB52</accession>
<dbReference type="EMBL" id="CP146022">
    <property type="protein sequence ID" value="WWQ64129.1"/>
    <property type="molecule type" value="Genomic_DNA"/>
</dbReference>
<protein>
    <submittedName>
        <fullName evidence="1">SAV_2336 N-terminal domain-related protein</fullName>
    </submittedName>
</protein>
<gene>
    <name evidence="1" type="ORF">V2W30_12775</name>
</gene>